<keyword evidence="5" id="KW-1185">Reference proteome</keyword>
<dbReference type="GO" id="GO:0071555">
    <property type="term" value="P:cell wall organization"/>
    <property type="evidence" value="ECO:0007669"/>
    <property type="project" value="UniProtKB-KW"/>
</dbReference>
<protein>
    <recommendedName>
        <fullName evidence="3">RNA-binding protein KhpA</fullName>
    </recommendedName>
    <alternativeName>
        <fullName evidence="3">KH-domain protein A</fullName>
    </alternativeName>
</protein>
<dbReference type="PANTHER" id="PTHR34654">
    <property type="entry name" value="UPF0109 PROTEIN SCO5592"/>
    <property type="match status" value="1"/>
</dbReference>
<proteinExistence type="inferred from homology"/>
<keyword evidence="3" id="KW-0133">Cell shape</keyword>
<comment type="function">
    <text evidence="3">A probable RNA chaperone. Forms a complex with KhpB which binds to cellular RNA and controls its expression. Plays a role in peptidoglycan (PG) homeostasis and cell length regulation.</text>
</comment>
<comment type="similarity">
    <text evidence="3">Belongs to the KhpA RNA-binding protein family.</text>
</comment>
<dbReference type="GO" id="GO:0008360">
    <property type="term" value="P:regulation of cell shape"/>
    <property type="evidence" value="ECO:0007669"/>
    <property type="project" value="UniProtKB-KW"/>
</dbReference>
<comment type="subunit">
    <text evidence="3">Forms a complex with KhpB.</text>
</comment>
<dbReference type="SUPFAM" id="SSF54814">
    <property type="entry name" value="Prokaryotic type KH domain (KH-domain type II)"/>
    <property type="match status" value="1"/>
</dbReference>
<evidence type="ECO:0000313" key="5">
    <source>
        <dbReference type="Proteomes" id="UP000035036"/>
    </source>
</evidence>
<keyword evidence="1 3" id="KW-0963">Cytoplasm</keyword>
<sequence length="77" mass="8517">MKELIEFIARSLVENPESVIVNEEPGEDGTTVVTLVAAPEDMGRIIGKQGHTAKAMRTLLNAKATRENRRATLRIEE</sequence>
<organism evidence="4 5">
    <name type="scientific">Geoalkalibacter subterraneus</name>
    <dbReference type="NCBI Taxonomy" id="483547"/>
    <lineage>
        <taxon>Bacteria</taxon>
        <taxon>Pseudomonadati</taxon>
        <taxon>Thermodesulfobacteriota</taxon>
        <taxon>Desulfuromonadia</taxon>
        <taxon>Desulfuromonadales</taxon>
        <taxon>Geoalkalibacteraceae</taxon>
        <taxon>Geoalkalibacter</taxon>
    </lineage>
</organism>
<dbReference type="InterPro" id="IPR009019">
    <property type="entry name" value="KH_sf_prok-type"/>
</dbReference>
<dbReference type="GO" id="GO:0009252">
    <property type="term" value="P:peptidoglycan biosynthetic process"/>
    <property type="evidence" value="ECO:0007669"/>
    <property type="project" value="UniProtKB-UniRule"/>
</dbReference>
<reference evidence="4 5" key="1">
    <citation type="journal article" date="2015" name="Genome Announc.">
        <title>Genomes of Geoalkalibacter ferrihydriticus Z-0531T and Geoalkalibacter subterraneus Red1T, Two Haloalkaliphilic Metal-Reducing Deltaproteobacteria.</title>
        <authorList>
            <person name="Badalamenti J.P."/>
            <person name="Krajmalnik-Brown R."/>
            <person name="Torres C.I."/>
            <person name="Bond D.R."/>
        </authorList>
    </citation>
    <scope>NUCLEOTIDE SEQUENCE [LARGE SCALE GENOMIC DNA]</scope>
    <source>
        <strain evidence="4 5">Red1</strain>
    </source>
</reference>
<dbReference type="KEGG" id="gsb:GSUB_13105"/>
<dbReference type="GO" id="GO:0005737">
    <property type="term" value="C:cytoplasm"/>
    <property type="evidence" value="ECO:0007669"/>
    <property type="project" value="UniProtKB-SubCell"/>
</dbReference>
<dbReference type="Proteomes" id="UP000035036">
    <property type="component" value="Chromosome"/>
</dbReference>
<dbReference type="PANTHER" id="PTHR34654:SF1">
    <property type="entry name" value="RNA-BINDING PROTEIN KHPA"/>
    <property type="match status" value="1"/>
</dbReference>
<dbReference type="Gene3D" id="3.30.300.20">
    <property type="match status" value="1"/>
</dbReference>
<dbReference type="CDD" id="cd22533">
    <property type="entry name" value="KH-II_YlqC-like"/>
    <property type="match status" value="1"/>
</dbReference>
<dbReference type="OrthoDB" id="9812389at2"/>
<comment type="subcellular location">
    <subcellularLocation>
        <location evidence="3">Cytoplasm</location>
    </subcellularLocation>
</comment>
<keyword evidence="2 3" id="KW-0694">RNA-binding</keyword>
<dbReference type="EMBL" id="CP010311">
    <property type="protein sequence ID" value="AJF07311.1"/>
    <property type="molecule type" value="Genomic_DNA"/>
</dbReference>
<evidence type="ECO:0000256" key="3">
    <source>
        <dbReference type="HAMAP-Rule" id="MF_00088"/>
    </source>
</evidence>
<keyword evidence="3" id="KW-0961">Cell wall biogenesis/degradation</keyword>
<dbReference type="GO" id="GO:0003723">
    <property type="term" value="F:RNA binding"/>
    <property type="evidence" value="ECO:0007669"/>
    <property type="project" value="UniProtKB-UniRule"/>
</dbReference>
<dbReference type="RefSeq" id="WP_040201188.1">
    <property type="nucleotide sequence ID" value="NZ_CP010311.1"/>
</dbReference>
<dbReference type="Pfam" id="PF13083">
    <property type="entry name" value="KH_KhpA-B"/>
    <property type="match status" value="1"/>
</dbReference>
<evidence type="ECO:0000256" key="2">
    <source>
        <dbReference type="ARBA" id="ARBA00022884"/>
    </source>
</evidence>
<dbReference type="InterPro" id="IPR015946">
    <property type="entry name" value="KH_dom-like_a/b"/>
</dbReference>
<name>A0A0B5FUL9_9BACT</name>
<evidence type="ECO:0000256" key="1">
    <source>
        <dbReference type="ARBA" id="ARBA00022490"/>
    </source>
</evidence>
<dbReference type="InterPro" id="IPR020627">
    <property type="entry name" value="KhpA"/>
</dbReference>
<dbReference type="STRING" id="483547.GSUB_13105"/>
<dbReference type="AlphaFoldDB" id="A0A0B5FUL9"/>
<keyword evidence="3" id="KW-0143">Chaperone</keyword>
<dbReference type="HOGENOM" id="CLU_132074_1_1_7"/>
<dbReference type="HAMAP" id="MF_00088">
    <property type="entry name" value="KhpA"/>
    <property type="match status" value="1"/>
</dbReference>
<gene>
    <name evidence="3" type="primary">khpA</name>
    <name evidence="4" type="ORF">GSUB_13105</name>
</gene>
<evidence type="ECO:0000313" key="4">
    <source>
        <dbReference type="EMBL" id="AJF07311.1"/>
    </source>
</evidence>
<accession>A0A0B5FUL9</accession>